<gene>
    <name evidence="1" type="ORF">DLJ74_19810</name>
</gene>
<evidence type="ECO:0000313" key="1">
    <source>
        <dbReference type="EMBL" id="PWU66662.1"/>
    </source>
</evidence>
<evidence type="ECO:0000313" key="2">
    <source>
        <dbReference type="Proteomes" id="UP000245624"/>
    </source>
</evidence>
<dbReference type="AlphaFoldDB" id="A0A317KSY5"/>
<accession>A0A317KSY5</accession>
<comment type="caution">
    <text evidence="1">The sequence shown here is derived from an EMBL/GenBank/DDBJ whole genome shotgun (WGS) entry which is preliminary data.</text>
</comment>
<protein>
    <submittedName>
        <fullName evidence="1">Uncharacterized protein</fullName>
    </submittedName>
</protein>
<organism evidence="1 2">
    <name type="scientific">Gracilibacillus dipsosauri</name>
    <dbReference type="NCBI Taxonomy" id="178340"/>
    <lineage>
        <taxon>Bacteria</taxon>
        <taxon>Bacillati</taxon>
        <taxon>Bacillota</taxon>
        <taxon>Bacilli</taxon>
        <taxon>Bacillales</taxon>
        <taxon>Bacillaceae</taxon>
        <taxon>Gracilibacillus</taxon>
    </lineage>
</organism>
<name>A0A317KSY5_9BACI</name>
<reference evidence="1 2" key="1">
    <citation type="submission" date="2018-05" db="EMBL/GenBank/DDBJ databases">
        <title>Genomic analysis of Gracilibacillus dipsosauri DD1 reveals novel features of a salt-tolerant amylase.</title>
        <authorList>
            <person name="Deutch C.E."/>
            <person name="Yang S."/>
        </authorList>
    </citation>
    <scope>NUCLEOTIDE SEQUENCE [LARGE SCALE GENOMIC DNA]</scope>
    <source>
        <strain evidence="1 2">DD1</strain>
    </source>
</reference>
<dbReference type="EMBL" id="QGTD01000021">
    <property type="protein sequence ID" value="PWU66662.1"/>
    <property type="molecule type" value="Genomic_DNA"/>
</dbReference>
<dbReference type="Proteomes" id="UP000245624">
    <property type="component" value="Unassembled WGS sequence"/>
</dbReference>
<proteinExistence type="predicted"/>
<sequence length="65" mass="7451">MPQKIGFCVITIFGALFIEQKSGLTDILARVPNYGIMDVKQRVLEFLLSLETMENEANKSRIKKY</sequence>
<keyword evidence="2" id="KW-1185">Reference proteome</keyword>